<dbReference type="SMART" id="SM00867">
    <property type="entry name" value="YceI"/>
    <property type="match status" value="1"/>
</dbReference>
<dbReference type="Gene3D" id="2.40.128.110">
    <property type="entry name" value="Lipid/polyisoprenoid-binding, YceI-like"/>
    <property type="match status" value="1"/>
</dbReference>
<dbReference type="InterPro" id="IPR036761">
    <property type="entry name" value="TTHA0802/YceI-like_sf"/>
</dbReference>
<organism evidence="3 4">
    <name type="scientific">Allokutzneria multivorans</name>
    <dbReference type="NCBI Taxonomy" id="1142134"/>
    <lineage>
        <taxon>Bacteria</taxon>
        <taxon>Bacillati</taxon>
        <taxon>Actinomycetota</taxon>
        <taxon>Actinomycetes</taxon>
        <taxon>Pseudonocardiales</taxon>
        <taxon>Pseudonocardiaceae</taxon>
        <taxon>Allokutzneria</taxon>
    </lineage>
</organism>
<name>A0ABP7SY49_9PSEU</name>
<comment type="similarity">
    <text evidence="1">Belongs to the UPF0312 family.</text>
</comment>
<comment type="caution">
    <text evidence="3">The sequence shown here is derived from an EMBL/GenBank/DDBJ whole genome shotgun (WGS) entry which is preliminary data.</text>
</comment>
<dbReference type="InterPro" id="IPR007372">
    <property type="entry name" value="Lipid/polyisoprenoid-bd_YceI"/>
</dbReference>
<evidence type="ECO:0000256" key="1">
    <source>
        <dbReference type="ARBA" id="ARBA00008812"/>
    </source>
</evidence>
<feature type="domain" description="Lipid/polyisoprenoid-binding YceI-like" evidence="2">
    <location>
        <begin position="13"/>
        <end position="181"/>
    </location>
</feature>
<evidence type="ECO:0000259" key="2">
    <source>
        <dbReference type="SMART" id="SM00867"/>
    </source>
</evidence>
<accession>A0ABP7SY49</accession>
<dbReference type="SUPFAM" id="SSF101874">
    <property type="entry name" value="YceI-like"/>
    <property type="match status" value="1"/>
</dbReference>
<evidence type="ECO:0000313" key="3">
    <source>
        <dbReference type="EMBL" id="GAA4018251.1"/>
    </source>
</evidence>
<dbReference type="PANTHER" id="PTHR34406">
    <property type="entry name" value="PROTEIN YCEI"/>
    <property type="match status" value="1"/>
</dbReference>
<dbReference type="RefSeq" id="WP_344878356.1">
    <property type="nucleotide sequence ID" value="NZ_BAABAL010000017.1"/>
</dbReference>
<dbReference type="Pfam" id="PF04264">
    <property type="entry name" value="YceI"/>
    <property type="match status" value="1"/>
</dbReference>
<dbReference type="PANTHER" id="PTHR34406:SF1">
    <property type="entry name" value="PROTEIN YCEI"/>
    <property type="match status" value="1"/>
</dbReference>
<gene>
    <name evidence="3" type="ORF">GCM10022247_47170</name>
</gene>
<dbReference type="EMBL" id="BAABAL010000017">
    <property type="protein sequence ID" value="GAA4018251.1"/>
    <property type="molecule type" value="Genomic_DNA"/>
</dbReference>
<proteinExistence type="inferred from homology"/>
<dbReference type="Proteomes" id="UP001501747">
    <property type="component" value="Unassembled WGS sequence"/>
</dbReference>
<sequence>MTTPAVAGYRSGFWSIDQEHSSVLFTARHMAVGKVHGRFRRFVGKVFTGETVEQSAVRAIIDATSLDTGSVKRDRSLASSEFLESQTYPTMEFRSSAVHAYDTDFLVDGELAMHGHTKPVRLKLTFNGIIDDPYSGVTRAGFSAHTTIRRREFGLSFDARLPGGGQLVSDQITITLDIEATLDAPEPG</sequence>
<protein>
    <recommendedName>
        <fullName evidence="2">Lipid/polyisoprenoid-binding YceI-like domain-containing protein</fullName>
    </recommendedName>
</protein>
<reference evidence="4" key="1">
    <citation type="journal article" date="2019" name="Int. J. Syst. Evol. Microbiol.">
        <title>The Global Catalogue of Microorganisms (GCM) 10K type strain sequencing project: providing services to taxonomists for standard genome sequencing and annotation.</title>
        <authorList>
            <consortium name="The Broad Institute Genomics Platform"/>
            <consortium name="The Broad Institute Genome Sequencing Center for Infectious Disease"/>
            <person name="Wu L."/>
            <person name="Ma J."/>
        </authorList>
    </citation>
    <scope>NUCLEOTIDE SEQUENCE [LARGE SCALE GENOMIC DNA]</scope>
    <source>
        <strain evidence="4">JCM 17342</strain>
    </source>
</reference>
<keyword evidence="4" id="KW-1185">Reference proteome</keyword>
<evidence type="ECO:0000313" key="4">
    <source>
        <dbReference type="Proteomes" id="UP001501747"/>
    </source>
</evidence>